<proteinExistence type="predicted"/>
<feature type="transmembrane region" description="Helical" evidence="6">
    <location>
        <begin position="147"/>
        <end position="164"/>
    </location>
</feature>
<keyword evidence="4 6" id="KW-1133">Transmembrane helix</keyword>
<evidence type="ECO:0000256" key="4">
    <source>
        <dbReference type="ARBA" id="ARBA00022989"/>
    </source>
</evidence>
<feature type="transmembrane region" description="Helical" evidence="6">
    <location>
        <begin position="316"/>
        <end position="340"/>
    </location>
</feature>
<dbReference type="Proteomes" id="UP000241783">
    <property type="component" value="Unassembled WGS sequence"/>
</dbReference>
<feature type="transmembrane region" description="Helical" evidence="6">
    <location>
        <begin position="382"/>
        <end position="401"/>
    </location>
</feature>
<feature type="transmembrane region" description="Helical" evidence="6">
    <location>
        <begin position="352"/>
        <end position="376"/>
    </location>
</feature>
<sequence length="409" mass="46418">MKKNKVVNNIVMLYVLNITQLILPLITLPYLTRVLSISAYGVVSYVKSLIVYATLIIEFGFLLSGTRDIVKANHDKRKMGVILGRITVAKLLLSIVAFIALLMMIKLIPILRNYPLFTILSYVSPFLSIFLFDYFFRGLEKMNIITYRYLIMKGISTVFTFIFVKSDKQLLMIPILDILGSIAAIVLIYIEIKKMGVKIKFDSLTAVFKSLKISFIYFLSNIASTAFGALNTLFVGIYLSSKDVAYWGIIMTLIGAVQSMYTPISDGIYPHMIKEKSLRLFGRILLFFIPVLIIGSLVTYFGADIIMLIIGGNKYIAAAYLLRECIPLLIISFFGVMFGWPSLGAIDKVRETTFSTIIAAFLQVLGLIILIIFKLFTLNILILIRTITELIMVLIRLFYLFKYRKLFNN</sequence>
<feature type="transmembrane region" description="Helical" evidence="6">
    <location>
        <begin position="37"/>
        <end position="61"/>
    </location>
</feature>
<comment type="caution">
    <text evidence="7">The sequence shown here is derived from an EMBL/GenBank/DDBJ whole genome shotgun (WGS) entry which is preliminary data.</text>
</comment>
<dbReference type="Pfam" id="PF01943">
    <property type="entry name" value="Polysacc_synt"/>
    <property type="match status" value="1"/>
</dbReference>
<evidence type="ECO:0000313" key="7">
    <source>
        <dbReference type="EMBL" id="PTM26992.1"/>
    </source>
</evidence>
<organism evidence="7 8">
    <name type="scientific">Limosilactobacillus reuteri</name>
    <name type="common">Lactobacillus reuteri</name>
    <dbReference type="NCBI Taxonomy" id="1598"/>
    <lineage>
        <taxon>Bacteria</taxon>
        <taxon>Bacillati</taxon>
        <taxon>Bacillota</taxon>
        <taxon>Bacilli</taxon>
        <taxon>Lactobacillales</taxon>
        <taxon>Lactobacillaceae</taxon>
        <taxon>Limosilactobacillus</taxon>
    </lineage>
</organism>
<protein>
    <submittedName>
        <fullName evidence="7">Flippase</fullName>
    </submittedName>
</protein>
<reference evidence="7 8" key="1">
    <citation type="submission" date="2018-03" db="EMBL/GenBank/DDBJ databases">
        <title>Genome Sequences of Lactobacillus sp. Isolates from Traditional Turkish Sourdough.</title>
        <authorList>
            <person name="Skory C.D."/>
            <person name="Dertli E."/>
        </authorList>
    </citation>
    <scope>NUCLEOTIDE SEQUENCE [LARGE SCALE GENOMIC DNA]</scope>
    <source>
        <strain evidence="7 8">E81</strain>
    </source>
</reference>
<feature type="transmembrane region" description="Helical" evidence="6">
    <location>
        <begin position="82"/>
        <end position="108"/>
    </location>
</feature>
<evidence type="ECO:0000256" key="5">
    <source>
        <dbReference type="ARBA" id="ARBA00023136"/>
    </source>
</evidence>
<feature type="transmembrane region" description="Helical" evidence="6">
    <location>
        <begin position="213"/>
        <end position="238"/>
    </location>
</feature>
<feature type="transmembrane region" description="Helical" evidence="6">
    <location>
        <begin position="244"/>
        <end position="264"/>
    </location>
</feature>
<name>A0ABD6XCZ5_LIMRT</name>
<dbReference type="RefSeq" id="WP_107690656.1">
    <property type="nucleotide sequence ID" value="NZ_PZQN01000021.1"/>
</dbReference>
<dbReference type="InterPro" id="IPR050833">
    <property type="entry name" value="Poly_Biosynth_Transport"/>
</dbReference>
<dbReference type="AlphaFoldDB" id="A0ABD6XCZ5"/>
<gene>
    <name evidence="7" type="ORF">DA796_09780</name>
</gene>
<feature type="transmembrane region" description="Helical" evidence="6">
    <location>
        <begin position="284"/>
        <end position="310"/>
    </location>
</feature>
<evidence type="ECO:0000256" key="6">
    <source>
        <dbReference type="SAM" id="Phobius"/>
    </source>
</evidence>
<dbReference type="GO" id="GO:0005886">
    <property type="term" value="C:plasma membrane"/>
    <property type="evidence" value="ECO:0007669"/>
    <property type="project" value="UniProtKB-SubCell"/>
</dbReference>
<feature type="transmembrane region" description="Helical" evidence="6">
    <location>
        <begin position="114"/>
        <end position="135"/>
    </location>
</feature>
<comment type="subcellular location">
    <subcellularLocation>
        <location evidence="1">Cell membrane</location>
        <topology evidence="1">Multi-pass membrane protein</topology>
    </subcellularLocation>
</comment>
<evidence type="ECO:0000256" key="3">
    <source>
        <dbReference type="ARBA" id="ARBA00022692"/>
    </source>
</evidence>
<feature type="transmembrane region" description="Helical" evidence="6">
    <location>
        <begin position="12"/>
        <end position="31"/>
    </location>
</feature>
<keyword evidence="2" id="KW-1003">Cell membrane</keyword>
<evidence type="ECO:0000256" key="1">
    <source>
        <dbReference type="ARBA" id="ARBA00004651"/>
    </source>
</evidence>
<feature type="transmembrane region" description="Helical" evidence="6">
    <location>
        <begin position="170"/>
        <end position="192"/>
    </location>
</feature>
<dbReference type="EMBL" id="PZQO01000042">
    <property type="protein sequence ID" value="PTM26992.1"/>
    <property type="molecule type" value="Genomic_DNA"/>
</dbReference>
<dbReference type="PANTHER" id="PTHR30250:SF11">
    <property type="entry name" value="O-ANTIGEN TRANSPORTER-RELATED"/>
    <property type="match status" value="1"/>
</dbReference>
<accession>A0ABD6XCZ5</accession>
<keyword evidence="3 6" id="KW-0812">Transmembrane</keyword>
<dbReference type="InterPro" id="IPR002797">
    <property type="entry name" value="Polysacc_synth"/>
</dbReference>
<dbReference type="PANTHER" id="PTHR30250">
    <property type="entry name" value="PST FAMILY PREDICTED COLANIC ACID TRANSPORTER"/>
    <property type="match status" value="1"/>
</dbReference>
<keyword evidence="5 6" id="KW-0472">Membrane</keyword>
<evidence type="ECO:0000313" key="8">
    <source>
        <dbReference type="Proteomes" id="UP000241783"/>
    </source>
</evidence>
<evidence type="ECO:0000256" key="2">
    <source>
        <dbReference type="ARBA" id="ARBA00022475"/>
    </source>
</evidence>